<reference evidence="2 3" key="1">
    <citation type="submission" date="2017-06" db="EMBL/GenBank/DDBJ databases">
        <title>Celeribacter sp. TSPH2 complete genome sequence.</title>
        <authorList>
            <person name="Woo J.-H."/>
            <person name="Kim H.-S."/>
        </authorList>
    </citation>
    <scope>NUCLEOTIDE SEQUENCE [LARGE SCALE GENOMIC DNA]</scope>
    <source>
        <strain evidence="2 3">TSPH2</strain>
    </source>
</reference>
<feature type="chain" id="PRO_5012177381" description="Pilus assembly protein CpaD" evidence="1">
    <location>
        <begin position="18"/>
        <end position="183"/>
    </location>
</feature>
<evidence type="ECO:0000256" key="1">
    <source>
        <dbReference type="SAM" id="SignalP"/>
    </source>
</evidence>
<keyword evidence="3" id="KW-1185">Reference proteome</keyword>
<dbReference type="EMBL" id="CP022196">
    <property type="protein sequence ID" value="ATG46624.1"/>
    <property type="molecule type" value="Genomic_DNA"/>
</dbReference>
<accession>A0A291G982</accession>
<dbReference type="KEGG" id="ceh:CEW89_02995"/>
<feature type="signal peptide" evidence="1">
    <location>
        <begin position="1"/>
        <end position="17"/>
    </location>
</feature>
<proteinExistence type="predicted"/>
<dbReference type="AlphaFoldDB" id="A0A291G982"/>
<dbReference type="OrthoDB" id="7853937at2"/>
<keyword evidence="1" id="KW-0732">Signal</keyword>
<name>A0A291G982_9RHOB</name>
<evidence type="ECO:0000313" key="3">
    <source>
        <dbReference type="Proteomes" id="UP000217935"/>
    </source>
</evidence>
<protein>
    <recommendedName>
        <fullName evidence="4">Pilus assembly protein CpaD</fullName>
    </recommendedName>
</protein>
<organism evidence="2 3">
    <name type="scientific">Celeribacter ethanolicus</name>
    <dbReference type="NCBI Taxonomy" id="1758178"/>
    <lineage>
        <taxon>Bacteria</taxon>
        <taxon>Pseudomonadati</taxon>
        <taxon>Pseudomonadota</taxon>
        <taxon>Alphaproteobacteria</taxon>
        <taxon>Rhodobacterales</taxon>
        <taxon>Roseobacteraceae</taxon>
        <taxon>Celeribacter</taxon>
    </lineage>
</organism>
<gene>
    <name evidence="2" type="ORF">CEW89_02995</name>
</gene>
<sequence length="183" mass="19111">MSSVCALVGVSLLSACATLVVDRGAMQRLSAPYVEVQHQFRFASGGGDLSASERQSVQRFLNSLSLTDSDLVIATLPGSGQPTVDAAREQAMRSLLSRSPAKVEILMDETFGARPTPRRQVGILRAVRAQGLAVSCAPGELIADLGCASATNLAVMIHEPGDVLAAEATAARAYRDSPAETAQ</sequence>
<evidence type="ECO:0000313" key="2">
    <source>
        <dbReference type="EMBL" id="ATG46624.1"/>
    </source>
</evidence>
<evidence type="ECO:0008006" key="4">
    <source>
        <dbReference type="Google" id="ProtNLM"/>
    </source>
</evidence>
<dbReference type="STRING" id="1758178.GCA_001550095_01696"/>
<dbReference type="Proteomes" id="UP000217935">
    <property type="component" value="Chromosome"/>
</dbReference>